<protein>
    <submittedName>
        <fullName evidence="9">Uncharacterized protein</fullName>
    </submittedName>
</protein>
<keyword evidence="6" id="KW-0812">Transmembrane</keyword>
<evidence type="ECO:0000256" key="3">
    <source>
        <dbReference type="ARBA" id="ARBA00022737"/>
    </source>
</evidence>
<dbReference type="InterPro" id="IPR032675">
    <property type="entry name" value="LRR_dom_sf"/>
</dbReference>
<sequence length="775" mass="86703">MPLNLLLLSLVLLNGGRPVGASPSGCVQVLHSKNSAIQLRCCTFDEQPEDATCSLTHKCHCLLEVWAEDLDCAPASNTSLHYSNTSSTGPQTDQSTGSTCQHLQSIPREGVVAELSLKIRHWKQSQCLELLNTISKYNVTSLSIDFNPLSQSHYSQKPDESSKTGMEFPNLGLFVPRLKYLNIVNQGNEYVAHISSTSFLRDLSYLEILKVTNVDFEVGTQQEEALWIHSVQLIHIENSSLSQLPWWMSKCHRLHRLIIRNSQLNSALVVSQIASLVYLDLRGNQLEDLSPISFSCERVQEIDLSENFLVKIAPHTFRQCILLRSLDLSHNFLDALPPKSFVGNGRLKHLKLRNNRIRLLRPDHFAGLQGLRSLVLSGNPLQDEEKKQGVTSSGIEPFAFLPVKWIRKKSIKRTAIRFVPLPTTNEAAIALLLDTLIQLPVWLDEPCTPFMWHLHLSNSSYEMRQRGWLESTAARPFCWSARPSISGSIRQSPADEEEEQGVTSSGIEPFAFLPVKWIRSLELDDCSLTCIPWLSPSAVVPLPTTNEAAIALLLDTLIQLPVWLDEPCTPFMWHLHLSNSSYEMRQRVAGWNVSRMHREKLDIADNCMRRYSRGRLCTGGPAPGLDLAENSGCEASRKLRSAKHLNSPSNGTPKSSRLEKTFACACPNNLSTTNPSPCGQDSELDVATSTPYVRSPSTTYLMLTSLVTNFAMFLVLIMHLVRIATKKILLSSSFPQNTTTEDQEEAADTARTPLKKTTGQDNRITIYTNQDILNT</sequence>
<keyword evidence="4" id="KW-0325">Glycoprotein</keyword>
<dbReference type="PROSITE" id="PS51450">
    <property type="entry name" value="LRR"/>
    <property type="match status" value="1"/>
</dbReference>
<evidence type="ECO:0000256" key="1">
    <source>
        <dbReference type="ARBA" id="ARBA00022614"/>
    </source>
</evidence>
<evidence type="ECO:0000313" key="8">
    <source>
        <dbReference type="Proteomes" id="UP000887574"/>
    </source>
</evidence>
<dbReference type="InterPro" id="IPR003591">
    <property type="entry name" value="Leu-rich_rpt_typical-subtyp"/>
</dbReference>
<evidence type="ECO:0000256" key="4">
    <source>
        <dbReference type="ARBA" id="ARBA00023180"/>
    </source>
</evidence>
<dbReference type="SMART" id="SM00369">
    <property type="entry name" value="LRR_TYP"/>
    <property type="match status" value="5"/>
</dbReference>
<dbReference type="PANTHER" id="PTHR45842">
    <property type="entry name" value="SYNAPTIC ADHESION-LIKE MOLECULE SALM"/>
    <property type="match status" value="1"/>
</dbReference>
<dbReference type="Gene3D" id="3.80.10.10">
    <property type="entry name" value="Ribonuclease Inhibitor"/>
    <property type="match status" value="1"/>
</dbReference>
<dbReference type="WBParaSite" id="jg17746">
    <property type="protein sequence ID" value="jg17746"/>
    <property type="gene ID" value="jg17746"/>
</dbReference>
<organism evidence="8 9">
    <name type="scientific">Ditylenchus dipsaci</name>
    <dbReference type="NCBI Taxonomy" id="166011"/>
    <lineage>
        <taxon>Eukaryota</taxon>
        <taxon>Metazoa</taxon>
        <taxon>Ecdysozoa</taxon>
        <taxon>Nematoda</taxon>
        <taxon>Chromadorea</taxon>
        <taxon>Rhabditida</taxon>
        <taxon>Tylenchina</taxon>
        <taxon>Tylenchomorpha</taxon>
        <taxon>Sphaerularioidea</taxon>
        <taxon>Anguinidae</taxon>
        <taxon>Anguininae</taxon>
        <taxon>Ditylenchus</taxon>
    </lineage>
</organism>
<evidence type="ECO:0000313" key="9">
    <source>
        <dbReference type="WBParaSite" id="jg17746"/>
    </source>
</evidence>
<dbReference type="InterPro" id="IPR001611">
    <property type="entry name" value="Leu-rich_rpt"/>
</dbReference>
<accession>A0A915DBQ8</accession>
<keyword evidence="6" id="KW-1133">Transmembrane helix</keyword>
<keyword evidence="3" id="KW-0677">Repeat</keyword>
<feature type="region of interest" description="Disordered" evidence="5">
    <location>
        <begin position="81"/>
        <end position="100"/>
    </location>
</feature>
<keyword evidence="6" id="KW-0472">Membrane</keyword>
<dbReference type="PANTHER" id="PTHR45842:SF12">
    <property type="entry name" value="KEKKON 5, ISOFORM A"/>
    <property type="match status" value="1"/>
</dbReference>
<feature type="transmembrane region" description="Helical" evidence="6">
    <location>
        <begin position="700"/>
        <end position="721"/>
    </location>
</feature>
<feature type="region of interest" description="Disordered" evidence="5">
    <location>
        <begin position="736"/>
        <end position="757"/>
    </location>
</feature>
<keyword evidence="1" id="KW-0433">Leucine-rich repeat</keyword>
<keyword evidence="2 7" id="KW-0732">Signal</keyword>
<dbReference type="Pfam" id="PF00560">
    <property type="entry name" value="LRR_1"/>
    <property type="match status" value="1"/>
</dbReference>
<evidence type="ECO:0000256" key="7">
    <source>
        <dbReference type="SAM" id="SignalP"/>
    </source>
</evidence>
<evidence type="ECO:0000256" key="2">
    <source>
        <dbReference type="ARBA" id="ARBA00022729"/>
    </source>
</evidence>
<evidence type="ECO:0000256" key="5">
    <source>
        <dbReference type="SAM" id="MobiDB-lite"/>
    </source>
</evidence>
<evidence type="ECO:0000256" key="6">
    <source>
        <dbReference type="SAM" id="Phobius"/>
    </source>
</evidence>
<feature type="signal peptide" evidence="7">
    <location>
        <begin position="1"/>
        <end position="21"/>
    </location>
</feature>
<dbReference type="InterPro" id="IPR050467">
    <property type="entry name" value="LRFN"/>
</dbReference>
<proteinExistence type="predicted"/>
<name>A0A915DBQ8_9BILA</name>
<dbReference type="Proteomes" id="UP000887574">
    <property type="component" value="Unplaced"/>
</dbReference>
<dbReference type="Pfam" id="PF13855">
    <property type="entry name" value="LRR_8"/>
    <property type="match status" value="1"/>
</dbReference>
<dbReference type="SUPFAM" id="SSF52058">
    <property type="entry name" value="L domain-like"/>
    <property type="match status" value="1"/>
</dbReference>
<dbReference type="AlphaFoldDB" id="A0A915DBQ8"/>
<keyword evidence="8" id="KW-1185">Reference proteome</keyword>
<feature type="chain" id="PRO_5037502491" evidence="7">
    <location>
        <begin position="22"/>
        <end position="775"/>
    </location>
</feature>
<reference evidence="9" key="1">
    <citation type="submission" date="2022-11" db="UniProtKB">
        <authorList>
            <consortium name="WormBaseParasite"/>
        </authorList>
    </citation>
    <scope>IDENTIFICATION</scope>
</reference>